<evidence type="ECO:0000256" key="1">
    <source>
        <dbReference type="ARBA" id="ARBA00022723"/>
    </source>
</evidence>
<dbReference type="GO" id="GO:0046872">
    <property type="term" value="F:metal ion binding"/>
    <property type="evidence" value="ECO:0007669"/>
    <property type="project" value="UniProtKB-KW"/>
</dbReference>
<dbReference type="PANTHER" id="PTHR33542:SF3">
    <property type="entry name" value="SIROHYDROCHLORIN FERROCHELATASE, CHLOROPLASTIC"/>
    <property type="match status" value="1"/>
</dbReference>
<protein>
    <recommendedName>
        <fullName evidence="5">Cobalamin biosynthesis protein CbiX</fullName>
    </recommendedName>
</protein>
<dbReference type="OrthoDB" id="9797895at2"/>
<evidence type="ECO:0000313" key="4">
    <source>
        <dbReference type="Proteomes" id="UP000050482"/>
    </source>
</evidence>
<dbReference type="STRING" id="471514.AN477_20830"/>
<dbReference type="EMBL" id="LJCO01000096">
    <property type="protein sequence ID" value="KPV40768.1"/>
    <property type="molecule type" value="Genomic_DNA"/>
</dbReference>
<keyword evidence="1" id="KW-0479">Metal-binding</keyword>
<comment type="caution">
    <text evidence="3">The sequence shown here is derived from an EMBL/GenBank/DDBJ whole genome shotgun (WGS) entry which is preliminary data.</text>
</comment>
<dbReference type="AlphaFoldDB" id="A0A0P9CD19"/>
<evidence type="ECO:0008006" key="5">
    <source>
        <dbReference type="Google" id="ProtNLM"/>
    </source>
</evidence>
<accession>A0A0P9CD19</accession>
<dbReference type="CDD" id="cd03416">
    <property type="entry name" value="CbiX_SirB_N"/>
    <property type="match status" value="1"/>
</dbReference>
<dbReference type="GO" id="GO:0016829">
    <property type="term" value="F:lyase activity"/>
    <property type="evidence" value="ECO:0007669"/>
    <property type="project" value="UniProtKB-KW"/>
</dbReference>
<dbReference type="RefSeq" id="WP_054971116.1">
    <property type="nucleotide sequence ID" value="NZ_LJCO01000096.1"/>
</dbReference>
<dbReference type="PATRIC" id="fig|471514.4.peg.1660"/>
<dbReference type="PANTHER" id="PTHR33542">
    <property type="entry name" value="SIROHYDROCHLORIN FERROCHELATASE, CHLOROPLASTIC"/>
    <property type="match status" value="1"/>
</dbReference>
<evidence type="ECO:0000256" key="2">
    <source>
        <dbReference type="ARBA" id="ARBA00023239"/>
    </source>
</evidence>
<dbReference type="Proteomes" id="UP000050482">
    <property type="component" value="Unassembled WGS sequence"/>
</dbReference>
<keyword evidence="4" id="KW-1185">Reference proteome</keyword>
<dbReference type="Pfam" id="PF01903">
    <property type="entry name" value="CbiX"/>
    <property type="match status" value="2"/>
</dbReference>
<sequence>MTKLDRDNGKSVAVSTTLILFVGHGTRAAAGVSEFLQFCRLVEQQILEQLGSEVCTHPKDRLNRASLRFECAFLEVCEPDLVTALIRGCTPDVSLVLVVPLFLFQAGHMKHDIPGLIQAAESQTGSVKIEVLPAIGVDPAFIEVAMTRLTEAGYVTKGEVESQAVLLLGRGNQDSSAQSDFDVLASRVRSQANVHESLFATGYLAGSGRDWRDALSSLVQTGVQAGARFVYIQPYLWFHGWLTEQLPKWVEDWRREAICDASLRDANQSAGASESGANEGAAKQLEIRIGEPLGVHQTLVSSVAERVLTVLVR</sequence>
<dbReference type="Gene3D" id="3.40.50.1400">
    <property type="match status" value="2"/>
</dbReference>
<name>A0A0P9CD19_9BACL</name>
<organism evidence="3 4">
    <name type="scientific">Alicyclobacillus ferrooxydans</name>
    <dbReference type="NCBI Taxonomy" id="471514"/>
    <lineage>
        <taxon>Bacteria</taxon>
        <taxon>Bacillati</taxon>
        <taxon>Bacillota</taxon>
        <taxon>Bacilli</taxon>
        <taxon>Bacillales</taxon>
        <taxon>Alicyclobacillaceae</taxon>
        <taxon>Alicyclobacillus</taxon>
    </lineage>
</organism>
<dbReference type="InterPro" id="IPR050963">
    <property type="entry name" value="Sirohydro_Cobaltochel/CbiX"/>
</dbReference>
<proteinExistence type="predicted"/>
<gene>
    <name evidence="3" type="ORF">AN477_20830</name>
</gene>
<keyword evidence="2" id="KW-0456">Lyase</keyword>
<dbReference type="InterPro" id="IPR002762">
    <property type="entry name" value="CbiX-like"/>
</dbReference>
<evidence type="ECO:0000313" key="3">
    <source>
        <dbReference type="EMBL" id="KPV40768.1"/>
    </source>
</evidence>
<reference evidence="3 4" key="1">
    <citation type="submission" date="2015-09" db="EMBL/GenBank/DDBJ databases">
        <title>Draft genome sequence of Alicyclobacillus ferrooxydans DSM 22381.</title>
        <authorList>
            <person name="Hemp J."/>
        </authorList>
    </citation>
    <scope>NUCLEOTIDE SEQUENCE [LARGE SCALE GENOMIC DNA]</scope>
    <source>
        <strain evidence="3 4">TC-34</strain>
    </source>
</reference>
<dbReference type="SUPFAM" id="SSF53800">
    <property type="entry name" value="Chelatase"/>
    <property type="match status" value="2"/>
</dbReference>